<dbReference type="PANTHER" id="PTHR22100:SF13">
    <property type="entry name" value="WINGS APART-LIKE PROTEIN HOMOLOG"/>
    <property type="match status" value="1"/>
</dbReference>
<feature type="compositionally biased region" description="Pro residues" evidence="1">
    <location>
        <begin position="48"/>
        <end position="58"/>
    </location>
</feature>
<dbReference type="AlphaFoldDB" id="A0A8J5W620"/>
<dbReference type="InterPro" id="IPR039874">
    <property type="entry name" value="WAPL"/>
</dbReference>
<dbReference type="PANTHER" id="PTHR22100">
    <property type="entry name" value="WINGS APART-LIKE PROTEIN HOMOLOG"/>
    <property type="match status" value="1"/>
</dbReference>
<feature type="domain" description="Wings apart-like protein C-terminal" evidence="3">
    <location>
        <begin position="287"/>
        <end position="421"/>
    </location>
</feature>
<evidence type="ECO:0000256" key="1">
    <source>
        <dbReference type="SAM" id="MobiDB-lite"/>
    </source>
</evidence>
<feature type="compositionally biased region" description="Low complexity" evidence="1">
    <location>
        <begin position="34"/>
        <end position="47"/>
    </location>
</feature>
<evidence type="ECO:0000256" key="2">
    <source>
        <dbReference type="SAM" id="SignalP"/>
    </source>
</evidence>
<reference evidence="4" key="1">
    <citation type="journal article" date="2021" name="bioRxiv">
        <title>Whole Genome Assembly and Annotation of Northern Wild Rice, Zizania palustris L., Supports a Whole Genome Duplication in the Zizania Genus.</title>
        <authorList>
            <person name="Haas M."/>
            <person name="Kono T."/>
            <person name="Macchietto M."/>
            <person name="Millas R."/>
            <person name="McGilp L."/>
            <person name="Shao M."/>
            <person name="Duquette J."/>
            <person name="Hirsch C.N."/>
            <person name="Kimball J."/>
        </authorList>
    </citation>
    <scope>NUCLEOTIDE SEQUENCE</scope>
    <source>
        <tissue evidence="4">Fresh leaf tissue</tissue>
    </source>
</reference>
<feature type="compositionally biased region" description="Gly residues" evidence="1">
    <location>
        <begin position="163"/>
        <end position="179"/>
    </location>
</feature>
<dbReference type="Pfam" id="PF07814">
    <property type="entry name" value="WAPL"/>
    <property type="match status" value="1"/>
</dbReference>
<dbReference type="EMBL" id="JAAALK010000085">
    <property type="protein sequence ID" value="KAG8083178.1"/>
    <property type="molecule type" value="Genomic_DNA"/>
</dbReference>
<keyword evidence="2" id="KW-0732">Signal</keyword>
<dbReference type="InterPro" id="IPR022771">
    <property type="entry name" value="WAPL_C"/>
</dbReference>
<gene>
    <name evidence="4" type="ORF">GUJ93_ZPchr0015g6668</name>
</gene>
<feature type="compositionally biased region" description="Acidic residues" evidence="1">
    <location>
        <begin position="186"/>
        <end position="195"/>
    </location>
</feature>
<comment type="caution">
    <text evidence="4">The sequence shown here is derived from an EMBL/GenBank/DDBJ whole genome shotgun (WGS) entry which is preliminary data.</text>
</comment>
<name>A0A8J5W620_ZIZPA</name>
<evidence type="ECO:0000313" key="5">
    <source>
        <dbReference type="Proteomes" id="UP000729402"/>
    </source>
</evidence>
<dbReference type="OrthoDB" id="78088at2759"/>
<feature type="chain" id="PRO_5035303383" description="Wings apart-like protein C-terminal domain-containing protein" evidence="2">
    <location>
        <begin position="25"/>
        <end position="431"/>
    </location>
</feature>
<proteinExistence type="predicted"/>
<evidence type="ECO:0000313" key="4">
    <source>
        <dbReference type="EMBL" id="KAG8083178.1"/>
    </source>
</evidence>
<feature type="compositionally biased region" description="Polar residues" evidence="1">
    <location>
        <begin position="131"/>
        <end position="143"/>
    </location>
</feature>
<accession>A0A8J5W620</accession>
<feature type="compositionally biased region" description="Pro residues" evidence="1">
    <location>
        <begin position="21"/>
        <end position="33"/>
    </location>
</feature>
<keyword evidence="5" id="KW-1185">Reference proteome</keyword>
<feature type="signal peptide" evidence="2">
    <location>
        <begin position="1"/>
        <end position="24"/>
    </location>
</feature>
<sequence length="431" mass="45464">MLMIIRVLVEMHVFLLSSSPPASPASIPPPPPTSAASTASAASARLPGLPPPPPPPPTSTGSAASTASRCLPPPPPASPASILPPPPTSMGSAATTASRRLRRLRRLPPPPPASPASTHATQRVRGEATPKSLSYARTRSWGEQQGDAMIVRTYGRRSRSFSDGGGGGGEGGGGGGGGFSASQDAFDFDGEDDDLASQPLPLPPSQESSSMWDFGEDPPQPSSQRRRRGMGGRGGGDYAEPAVAATATLMEVEEYGEMMESLDEVNFALDGDNPCMFDCSEFWFHLFARSGLVQQIIDAILVLNFDDPPCTIGAAAILFILASDVQDNHLLDSESCIHFLLKLLNPPVNAVDAKAPSIGSKLLGISKVQMLNGSNKDSDSISEDIISKVEDILLSCQEIKSLNKDDKKMTRPELCPKWLALCPGCSTTPYF</sequence>
<feature type="compositionally biased region" description="Pro residues" evidence="1">
    <location>
        <begin position="71"/>
        <end position="88"/>
    </location>
</feature>
<organism evidence="4 5">
    <name type="scientific">Zizania palustris</name>
    <name type="common">Northern wild rice</name>
    <dbReference type="NCBI Taxonomy" id="103762"/>
    <lineage>
        <taxon>Eukaryota</taxon>
        <taxon>Viridiplantae</taxon>
        <taxon>Streptophyta</taxon>
        <taxon>Embryophyta</taxon>
        <taxon>Tracheophyta</taxon>
        <taxon>Spermatophyta</taxon>
        <taxon>Magnoliopsida</taxon>
        <taxon>Liliopsida</taxon>
        <taxon>Poales</taxon>
        <taxon>Poaceae</taxon>
        <taxon>BOP clade</taxon>
        <taxon>Oryzoideae</taxon>
        <taxon>Oryzeae</taxon>
        <taxon>Zizaniinae</taxon>
        <taxon>Zizania</taxon>
    </lineage>
</organism>
<protein>
    <recommendedName>
        <fullName evidence="3">Wings apart-like protein C-terminal domain-containing protein</fullName>
    </recommendedName>
</protein>
<feature type="compositionally biased region" description="Low complexity" evidence="1">
    <location>
        <begin position="59"/>
        <end position="69"/>
    </location>
</feature>
<reference evidence="4" key="2">
    <citation type="submission" date="2021-02" db="EMBL/GenBank/DDBJ databases">
        <authorList>
            <person name="Kimball J.A."/>
            <person name="Haas M.W."/>
            <person name="Macchietto M."/>
            <person name="Kono T."/>
            <person name="Duquette J."/>
            <person name="Shao M."/>
        </authorList>
    </citation>
    <scope>NUCLEOTIDE SEQUENCE</scope>
    <source>
        <tissue evidence="4">Fresh leaf tissue</tissue>
    </source>
</reference>
<dbReference type="Proteomes" id="UP000729402">
    <property type="component" value="Unassembled WGS sequence"/>
</dbReference>
<evidence type="ECO:0000259" key="3">
    <source>
        <dbReference type="Pfam" id="PF07814"/>
    </source>
</evidence>
<feature type="region of interest" description="Disordered" evidence="1">
    <location>
        <begin position="19"/>
        <end position="238"/>
    </location>
</feature>